<organism evidence="1 2">
    <name type="scientific">Streptomyces albiflavescens</name>
    <dbReference type="NCBI Taxonomy" id="1623582"/>
    <lineage>
        <taxon>Bacteria</taxon>
        <taxon>Bacillati</taxon>
        <taxon>Actinomycetota</taxon>
        <taxon>Actinomycetes</taxon>
        <taxon>Kitasatosporales</taxon>
        <taxon>Streptomycetaceae</taxon>
        <taxon>Streptomyces</taxon>
    </lineage>
</organism>
<gene>
    <name evidence="1" type="ORF">GCM10011579_038770</name>
</gene>
<accession>A0A917Y6J3</accession>
<evidence type="ECO:0000313" key="2">
    <source>
        <dbReference type="Proteomes" id="UP000600365"/>
    </source>
</evidence>
<keyword evidence="2" id="KW-1185">Reference proteome</keyword>
<dbReference type="AlphaFoldDB" id="A0A917Y6J3"/>
<name>A0A917Y6J3_9ACTN</name>
<reference evidence="1 2" key="1">
    <citation type="journal article" date="2014" name="Int. J. Syst. Evol. Microbiol.">
        <title>Complete genome sequence of Corynebacterium casei LMG S-19264T (=DSM 44701T), isolated from a smear-ripened cheese.</title>
        <authorList>
            <consortium name="US DOE Joint Genome Institute (JGI-PGF)"/>
            <person name="Walter F."/>
            <person name="Albersmeier A."/>
            <person name="Kalinowski J."/>
            <person name="Ruckert C."/>
        </authorList>
    </citation>
    <scope>NUCLEOTIDE SEQUENCE [LARGE SCALE GENOMIC DNA]</scope>
    <source>
        <strain evidence="1 2">CGMCC 4.7111</strain>
    </source>
</reference>
<comment type="caution">
    <text evidence="1">The sequence shown here is derived from an EMBL/GenBank/DDBJ whole genome shotgun (WGS) entry which is preliminary data.</text>
</comment>
<dbReference type="Proteomes" id="UP000600365">
    <property type="component" value="Unassembled WGS sequence"/>
</dbReference>
<evidence type="ECO:0000313" key="1">
    <source>
        <dbReference type="EMBL" id="GGN66886.1"/>
    </source>
</evidence>
<sequence length="109" mass="12057">MSDLKAPKPAPSSEEVAAQWQALVAGDVTREAVHSWAASWVEDEAAIRIPPIVFGALQHLHGFDLCRDPHRPGVVWHGTMGEGEWIHSLDDIAGGFARWQERRRRNGVG</sequence>
<dbReference type="EMBL" id="BMMM01000006">
    <property type="protein sequence ID" value="GGN66886.1"/>
    <property type="molecule type" value="Genomic_DNA"/>
</dbReference>
<protein>
    <submittedName>
        <fullName evidence="1">Uncharacterized protein</fullName>
    </submittedName>
</protein>
<dbReference type="RefSeq" id="WP_189187235.1">
    <property type="nucleotide sequence ID" value="NZ_BMMM01000006.1"/>
</dbReference>
<proteinExistence type="predicted"/>